<protein>
    <submittedName>
        <fullName evidence="5">AraC family transcriptional regulator</fullName>
    </submittedName>
</protein>
<comment type="caution">
    <text evidence="5">The sequence shown here is derived from an EMBL/GenBank/DDBJ whole genome shotgun (WGS) entry which is preliminary data.</text>
</comment>
<keyword evidence="6" id="KW-1185">Reference proteome</keyword>
<evidence type="ECO:0000313" key="5">
    <source>
        <dbReference type="EMBL" id="MFC6331929.1"/>
    </source>
</evidence>
<dbReference type="Pfam" id="PF12833">
    <property type="entry name" value="HTH_18"/>
    <property type="match status" value="1"/>
</dbReference>
<name>A0ABW1V3D7_9BACL</name>
<dbReference type="PROSITE" id="PS01124">
    <property type="entry name" value="HTH_ARAC_FAMILY_2"/>
    <property type="match status" value="1"/>
</dbReference>
<feature type="domain" description="HTH araC/xylS-type" evidence="4">
    <location>
        <begin position="177"/>
        <end position="275"/>
    </location>
</feature>
<dbReference type="InterPro" id="IPR003313">
    <property type="entry name" value="AraC-bd"/>
</dbReference>
<sequence length="291" mass="33793">MLPFRLFHNQGELDLPLSLYSCGLHPQHTIHRPIGYPTFQCMICFSGSGVFHFEGMSNLNMKRGDILFVPSKIAHDYTPSETEPWILGYMGIEGSHVEAILSTLQLPTLTPVAINEHELQQLEVDIQQLWHMNEQEEEDANRNASIKIYSMLTYIATIIRGEQKPFRSNAGVKELLRASVQYMEQHYMEDLSLANIAYTVGYSKQHFQRKFKEVYGMNPNQYLQRLRLLKGAQLLESELELSVGEVATMVGMELNYFVRLFKRKYGITPAKYRIHKDERSSVLQQYRIDYF</sequence>
<proteinExistence type="predicted"/>
<evidence type="ECO:0000256" key="3">
    <source>
        <dbReference type="ARBA" id="ARBA00023163"/>
    </source>
</evidence>
<dbReference type="InterPro" id="IPR018060">
    <property type="entry name" value="HTH_AraC"/>
</dbReference>
<keyword evidence="3" id="KW-0804">Transcription</keyword>
<dbReference type="PANTHER" id="PTHR43280:SF28">
    <property type="entry name" value="HTH-TYPE TRANSCRIPTIONAL ACTIVATOR RHAS"/>
    <property type="match status" value="1"/>
</dbReference>
<dbReference type="Pfam" id="PF02311">
    <property type="entry name" value="AraC_binding"/>
    <property type="match status" value="1"/>
</dbReference>
<dbReference type="InterPro" id="IPR018062">
    <property type="entry name" value="HTH_AraC-typ_CS"/>
</dbReference>
<dbReference type="RefSeq" id="WP_379231664.1">
    <property type="nucleotide sequence ID" value="NZ_JBHSTE010000001.1"/>
</dbReference>
<dbReference type="SUPFAM" id="SSF46689">
    <property type="entry name" value="Homeodomain-like"/>
    <property type="match status" value="2"/>
</dbReference>
<dbReference type="PANTHER" id="PTHR43280">
    <property type="entry name" value="ARAC-FAMILY TRANSCRIPTIONAL REGULATOR"/>
    <property type="match status" value="1"/>
</dbReference>
<organism evidence="5 6">
    <name type="scientific">Paenibacillus septentrionalis</name>
    <dbReference type="NCBI Taxonomy" id="429342"/>
    <lineage>
        <taxon>Bacteria</taxon>
        <taxon>Bacillati</taxon>
        <taxon>Bacillota</taxon>
        <taxon>Bacilli</taxon>
        <taxon>Bacillales</taxon>
        <taxon>Paenibacillaceae</taxon>
        <taxon>Paenibacillus</taxon>
    </lineage>
</organism>
<dbReference type="InterPro" id="IPR037923">
    <property type="entry name" value="HTH-like"/>
</dbReference>
<evidence type="ECO:0000259" key="4">
    <source>
        <dbReference type="PROSITE" id="PS01124"/>
    </source>
</evidence>
<keyword evidence="1" id="KW-0805">Transcription regulation</keyword>
<dbReference type="EMBL" id="JBHSTE010000001">
    <property type="protein sequence ID" value="MFC6331929.1"/>
    <property type="molecule type" value="Genomic_DNA"/>
</dbReference>
<dbReference type="Proteomes" id="UP001596233">
    <property type="component" value="Unassembled WGS sequence"/>
</dbReference>
<accession>A0ABW1V3D7</accession>
<reference evidence="6" key="1">
    <citation type="journal article" date="2019" name="Int. J. Syst. Evol. Microbiol.">
        <title>The Global Catalogue of Microorganisms (GCM) 10K type strain sequencing project: providing services to taxonomists for standard genome sequencing and annotation.</title>
        <authorList>
            <consortium name="The Broad Institute Genomics Platform"/>
            <consortium name="The Broad Institute Genome Sequencing Center for Infectious Disease"/>
            <person name="Wu L."/>
            <person name="Ma J."/>
        </authorList>
    </citation>
    <scope>NUCLEOTIDE SEQUENCE [LARGE SCALE GENOMIC DNA]</scope>
    <source>
        <strain evidence="6">PCU 280</strain>
    </source>
</reference>
<dbReference type="SMART" id="SM00342">
    <property type="entry name" value="HTH_ARAC"/>
    <property type="match status" value="1"/>
</dbReference>
<evidence type="ECO:0000256" key="1">
    <source>
        <dbReference type="ARBA" id="ARBA00023015"/>
    </source>
</evidence>
<keyword evidence="2" id="KW-0238">DNA-binding</keyword>
<dbReference type="Gene3D" id="2.60.120.280">
    <property type="entry name" value="Regulatory protein AraC"/>
    <property type="match status" value="1"/>
</dbReference>
<evidence type="ECO:0000313" key="6">
    <source>
        <dbReference type="Proteomes" id="UP001596233"/>
    </source>
</evidence>
<dbReference type="Gene3D" id="1.10.10.60">
    <property type="entry name" value="Homeodomain-like"/>
    <property type="match status" value="2"/>
</dbReference>
<dbReference type="InterPro" id="IPR009057">
    <property type="entry name" value="Homeodomain-like_sf"/>
</dbReference>
<evidence type="ECO:0000256" key="2">
    <source>
        <dbReference type="ARBA" id="ARBA00023125"/>
    </source>
</evidence>
<gene>
    <name evidence="5" type="ORF">ACFP56_04775</name>
</gene>
<dbReference type="PROSITE" id="PS00041">
    <property type="entry name" value="HTH_ARAC_FAMILY_1"/>
    <property type="match status" value="1"/>
</dbReference>
<dbReference type="SUPFAM" id="SSF51215">
    <property type="entry name" value="Regulatory protein AraC"/>
    <property type="match status" value="1"/>
</dbReference>